<dbReference type="RefSeq" id="WP_158441094.1">
    <property type="nucleotide sequence ID" value="NZ_SLWN01000002.1"/>
</dbReference>
<feature type="region of interest" description="Disordered" evidence="6">
    <location>
        <begin position="310"/>
        <end position="408"/>
    </location>
</feature>
<evidence type="ECO:0000256" key="4">
    <source>
        <dbReference type="ARBA" id="ARBA00023125"/>
    </source>
</evidence>
<dbReference type="InterPro" id="IPR013324">
    <property type="entry name" value="RNA_pol_sigma_r3/r4-like"/>
</dbReference>
<dbReference type="Gene3D" id="1.10.1740.10">
    <property type="match status" value="1"/>
</dbReference>
<dbReference type="EMBL" id="SLWN01000002">
    <property type="protein sequence ID" value="TCO34096.1"/>
    <property type="molecule type" value="Genomic_DNA"/>
</dbReference>
<reference evidence="10 11" key="1">
    <citation type="journal article" date="2015" name="Stand. Genomic Sci.">
        <title>Genomic Encyclopedia of Bacterial and Archaeal Type Strains, Phase III: the genomes of soil and plant-associated and newly described type strains.</title>
        <authorList>
            <person name="Whitman W.B."/>
            <person name="Woyke T."/>
            <person name="Klenk H.P."/>
            <person name="Zhou Y."/>
            <person name="Lilburn T.G."/>
            <person name="Beck B.J."/>
            <person name="De Vos P."/>
            <person name="Vandamme P."/>
            <person name="Eisen J.A."/>
            <person name="Garrity G."/>
            <person name="Hugenholtz P."/>
            <person name="Kyrpides N.C."/>
        </authorList>
    </citation>
    <scope>NUCLEOTIDE SEQUENCE [LARGE SCALE GENOMIC DNA]</scope>
    <source>
        <strain evidence="10 11">VKM Ac-2572</strain>
    </source>
</reference>
<feature type="compositionally biased region" description="Low complexity" evidence="6">
    <location>
        <begin position="346"/>
        <end position="377"/>
    </location>
</feature>
<dbReference type="Proteomes" id="UP000294508">
    <property type="component" value="Unassembled WGS sequence"/>
</dbReference>
<feature type="domain" description="Putative zinc-finger" evidence="9">
    <location>
        <begin position="191"/>
        <end position="224"/>
    </location>
</feature>
<keyword evidence="7" id="KW-0812">Transmembrane</keyword>
<feature type="transmembrane region" description="Helical" evidence="7">
    <location>
        <begin position="252"/>
        <end position="273"/>
    </location>
</feature>
<name>A0A4R2HSZ0_9ACTN</name>
<dbReference type="InterPro" id="IPR041916">
    <property type="entry name" value="Anti_sigma_zinc_sf"/>
</dbReference>
<gene>
    <name evidence="10" type="ORF">EV652_102161</name>
</gene>
<comment type="caution">
    <text evidence="10">The sequence shown here is derived from an EMBL/GenBank/DDBJ whole genome shotgun (WGS) entry which is preliminary data.</text>
</comment>
<feature type="compositionally biased region" description="Pro residues" evidence="6">
    <location>
        <begin position="319"/>
        <end position="345"/>
    </location>
</feature>
<dbReference type="GO" id="GO:0016987">
    <property type="term" value="F:sigma factor activity"/>
    <property type="evidence" value="ECO:0007669"/>
    <property type="project" value="UniProtKB-KW"/>
</dbReference>
<dbReference type="InterPro" id="IPR007627">
    <property type="entry name" value="RNA_pol_sigma70_r2"/>
</dbReference>
<feature type="domain" description="RNA polymerase sigma-70 region 2" evidence="8">
    <location>
        <begin position="27"/>
        <end position="93"/>
    </location>
</feature>
<keyword evidence="4" id="KW-0238">DNA-binding</keyword>
<dbReference type="Pfam" id="PF04542">
    <property type="entry name" value="Sigma70_r2"/>
    <property type="match status" value="1"/>
</dbReference>
<keyword evidence="3" id="KW-0731">Sigma factor</keyword>
<dbReference type="PANTHER" id="PTHR43133">
    <property type="entry name" value="RNA POLYMERASE ECF-TYPE SIGMA FACTO"/>
    <property type="match status" value="1"/>
</dbReference>
<protein>
    <submittedName>
        <fullName evidence="10">RNA polymerase sigma factor (Sigma-70 family)</fullName>
    </submittedName>
</protein>
<sequence>METPEGPSDAELIARVRNGDLEAYGELFGRHHHAAERMARQLVPANDADDLASDAFAKVLDALRSGGGPDISFRAYLLTTVRRVHVDRIRSGRKVQATDDIAAYEREPETFDDPTVTGFESGAAAKAFASLPERWQAVLWHTEVEGEKPAAIAPLLGLTANGVSALAYRAREGLRQAYLQQHLADVAGDRCRWTTERLGAYVRGGLTKRENRNVREHLDDCAKCTAVYLELVEVNSALPALLAPALLGTAGLGYLAAASGAKVGLVGFVATGWKKATENSTRTAVSAGAVVVVAVAAVLAAMALTGNDTPPAAINNPPAQQPTQPPVEPPTVPPVKPPTVKPPSAKPTTAPTTAPTTEPTEFEPTPTPTAPTTATATPPVPTTPILDEGLLTISMPPGGGGPSTRAGGTQAEAVKFVITIKTPAQNQNPVVIGIKYGAALGWPLSGNPRGWTCTPATGTCTATNSAAPQPLPVTFDSPTGGTAAERTFTVSAKTGRLYDDDSETLTAPPRTDENLLKIVTGKADPDVHHRILTVAPGTGRPSVTLKITYGSSLEWPIAASPAGWKCTAKTQTCTALTPAKPAPLPADFDVPSDGSSAARTFTVAATAGLVSDTDSQTLPGVRQDESLLQIITPTPQTDPNPFVYNRFLKVNGVANRRVTLDISWGRNLSFLSALDKDWTCSRSTDVRRATCWTDNYSKPFNSEWNAWLPGTGTANQITVHARVGGRQDTDSAQIPPSTGRR</sequence>
<dbReference type="InterPro" id="IPR013325">
    <property type="entry name" value="RNA_pol_sigma_r2"/>
</dbReference>
<proteinExistence type="inferred from homology"/>
<dbReference type="PRINTS" id="PR01217">
    <property type="entry name" value="PRICHEXTENSN"/>
</dbReference>
<evidence type="ECO:0000313" key="10">
    <source>
        <dbReference type="EMBL" id="TCO34096.1"/>
    </source>
</evidence>
<evidence type="ECO:0000256" key="5">
    <source>
        <dbReference type="ARBA" id="ARBA00023163"/>
    </source>
</evidence>
<dbReference type="InterPro" id="IPR036388">
    <property type="entry name" value="WH-like_DNA-bd_sf"/>
</dbReference>
<dbReference type="InterPro" id="IPR027383">
    <property type="entry name" value="Znf_put"/>
</dbReference>
<dbReference type="GO" id="GO:0006352">
    <property type="term" value="P:DNA-templated transcription initiation"/>
    <property type="evidence" value="ECO:0007669"/>
    <property type="project" value="InterPro"/>
</dbReference>
<evidence type="ECO:0000256" key="7">
    <source>
        <dbReference type="SAM" id="Phobius"/>
    </source>
</evidence>
<comment type="similarity">
    <text evidence="1">Belongs to the sigma-70 factor family. ECF subfamily.</text>
</comment>
<dbReference type="InterPro" id="IPR014284">
    <property type="entry name" value="RNA_pol_sigma-70_dom"/>
</dbReference>
<keyword evidence="7" id="KW-1133">Transmembrane helix</keyword>
<dbReference type="SUPFAM" id="SSF88946">
    <property type="entry name" value="Sigma2 domain of RNA polymerase sigma factors"/>
    <property type="match status" value="1"/>
</dbReference>
<dbReference type="Gene3D" id="1.10.10.1320">
    <property type="entry name" value="Anti-sigma factor, zinc-finger domain"/>
    <property type="match status" value="1"/>
</dbReference>
<dbReference type="NCBIfam" id="TIGR02937">
    <property type="entry name" value="sigma70-ECF"/>
    <property type="match status" value="1"/>
</dbReference>
<dbReference type="Gene3D" id="1.10.10.10">
    <property type="entry name" value="Winged helix-like DNA-binding domain superfamily/Winged helix DNA-binding domain"/>
    <property type="match status" value="1"/>
</dbReference>
<evidence type="ECO:0000256" key="3">
    <source>
        <dbReference type="ARBA" id="ARBA00023082"/>
    </source>
</evidence>
<keyword evidence="2" id="KW-0805">Transcription regulation</keyword>
<accession>A0A4R2HSZ0</accession>
<organism evidence="10 11">
    <name type="scientific">Kribbella steppae</name>
    <dbReference type="NCBI Taxonomy" id="2512223"/>
    <lineage>
        <taxon>Bacteria</taxon>
        <taxon>Bacillati</taxon>
        <taxon>Actinomycetota</taxon>
        <taxon>Actinomycetes</taxon>
        <taxon>Propionibacteriales</taxon>
        <taxon>Kribbellaceae</taxon>
        <taxon>Kribbella</taxon>
    </lineage>
</organism>
<keyword evidence="7" id="KW-0472">Membrane</keyword>
<evidence type="ECO:0000313" key="11">
    <source>
        <dbReference type="Proteomes" id="UP000294508"/>
    </source>
</evidence>
<dbReference type="SUPFAM" id="SSF88659">
    <property type="entry name" value="Sigma3 and sigma4 domains of RNA polymerase sigma factors"/>
    <property type="match status" value="1"/>
</dbReference>
<keyword evidence="11" id="KW-1185">Reference proteome</keyword>
<dbReference type="GO" id="GO:0003677">
    <property type="term" value="F:DNA binding"/>
    <property type="evidence" value="ECO:0007669"/>
    <property type="project" value="UniProtKB-KW"/>
</dbReference>
<dbReference type="OrthoDB" id="4990598at2"/>
<dbReference type="InterPro" id="IPR039425">
    <property type="entry name" value="RNA_pol_sigma-70-like"/>
</dbReference>
<evidence type="ECO:0000259" key="9">
    <source>
        <dbReference type="Pfam" id="PF13490"/>
    </source>
</evidence>
<evidence type="ECO:0000256" key="1">
    <source>
        <dbReference type="ARBA" id="ARBA00010641"/>
    </source>
</evidence>
<feature type="transmembrane region" description="Helical" evidence="7">
    <location>
        <begin position="285"/>
        <end position="304"/>
    </location>
</feature>
<evidence type="ECO:0000256" key="2">
    <source>
        <dbReference type="ARBA" id="ARBA00023015"/>
    </source>
</evidence>
<dbReference type="Pfam" id="PF13490">
    <property type="entry name" value="zf-HC2"/>
    <property type="match status" value="1"/>
</dbReference>
<evidence type="ECO:0000256" key="6">
    <source>
        <dbReference type="SAM" id="MobiDB-lite"/>
    </source>
</evidence>
<dbReference type="AlphaFoldDB" id="A0A4R2HSZ0"/>
<keyword evidence="5" id="KW-0804">Transcription</keyword>
<dbReference type="PANTHER" id="PTHR43133:SF8">
    <property type="entry name" value="RNA POLYMERASE SIGMA FACTOR HI_1459-RELATED"/>
    <property type="match status" value="1"/>
</dbReference>
<evidence type="ECO:0000259" key="8">
    <source>
        <dbReference type="Pfam" id="PF04542"/>
    </source>
</evidence>